<dbReference type="EMBL" id="JARBJD010000353">
    <property type="protein sequence ID" value="KAK2943303.1"/>
    <property type="molecule type" value="Genomic_DNA"/>
</dbReference>
<feature type="domain" description="Protein kinase" evidence="8">
    <location>
        <begin position="1"/>
        <end position="194"/>
    </location>
</feature>
<reference evidence="10 11" key="1">
    <citation type="journal article" date="2022" name="bioRxiv">
        <title>Genomics of Preaxostyla Flagellates Illuminates Evolutionary Transitions and the Path Towards Mitochondrial Loss.</title>
        <authorList>
            <person name="Novak L.V.F."/>
            <person name="Treitli S.C."/>
            <person name="Pyrih J."/>
            <person name="Halakuc P."/>
            <person name="Pipaliya S.V."/>
            <person name="Vacek V."/>
            <person name="Brzon O."/>
            <person name="Soukal P."/>
            <person name="Eme L."/>
            <person name="Dacks J.B."/>
            <person name="Karnkowska A."/>
            <person name="Elias M."/>
            <person name="Hampl V."/>
        </authorList>
    </citation>
    <scope>NUCLEOTIDE SEQUENCE [LARGE SCALE GENOMIC DNA]</scope>
    <source>
        <strain evidence="10">NAU3</strain>
        <tissue evidence="10">Gut</tissue>
    </source>
</reference>
<dbReference type="InterPro" id="IPR011009">
    <property type="entry name" value="Kinase-like_dom_sf"/>
</dbReference>
<protein>
    <recommendedName>
        <fullName evidence="1">non-specific serine/threonine protein kinase</fullName>
        <ecNumber evidence="1">2.7.11.1</ecNumber>
    </recommendedName>
</protein>
<accession>A0ABQ9WVD6</accession>
<evidence type="ECO:0000256" key="6">
    <source>
        <dbReference type="ARBA" id="ARBA00022840"/>
    </source>
</evidence>
<evidence type="ECO:0000256" key="1">
    <source>
        <dbReference type="ARBA" id="ARBA00012513"/>
    </source>
</evidence>
<evidence type="ECO:0000256" key="7">
    <source>
        <dbReference type="PROSITE-ProRule" id="PRU00104"/>
    </source>
</evidence>
<dbReference type="SUPFAM" id="SSF56112">
    <property type="entry name" value="Protein kinase-like (PK-like)"/>
    <property type="match status" value="1"/>
</dbReference>
<dbReference type="PANTHER" id="PTHR43671:SF13">
    <property type="entry name" value="SERINE_THREONINE-PROTEIN KINASE NEK2"/>
    <property type="match status" value="1"/>
</dbReference>
<dbReference type="SMART" id="SM00119">
    <property type="entry name" value="HECTc"/>
    <property type="match status" value="1"/>
</dbReference>
<dbReference type="Gene3D" id="1.10.510.10">
    <property type="entry name" value="Transferase(Phosphotransferase) domain 1"/>
    <property type="match status" value="1"/>
</dbReference>
<evidence type="ECO:0000259" key="9">
    <source>
        <dbReference type="PROSITE" id="PS50237"/>
    </source>
</evidence>
<evidence type="ECO:0000259" key="8">
    <source>
        <dbReference type="PROSITE" id="PS50011"/>
    </source>
</evidence>
<dbReference type="EC" id="2.7.11.1" evidence="1"/>
<dbReference type="InterPro" id="IPR035983">
    <property type="entry name" value="Hect_E3_ubiquitin_ligase"/>
</dbReference>
<gene>
    <name evidence="10" type="ORF">BLNAU_21780</name>
</gene>
<dbReference type="InterPro" id="IPR000569">
    <property type="entry name" value="HECT_dom"/>
</dbReference>
<keyword evidence="5 7" id="KW-0833">Ubl conjugation pathway</keyword>
<keyword evidence="2 10" id="KW-0808">Transferase</keyword>
<dbReference type="GO" id="GO:0004674">
    <property type="term" value="F:protein serine/threonine kinase activity"/>
    <property type="evidence" value="ECO:0007669"/>
    <property type="project" value="UniProtKB-EC"/>
</dbReference>
<keyword evidence="4 10" id="KW-0418">Kinase</keyword>
<evidence type="ECO:0000256" key="4">
    <source>
        <dbReference type="ARBA" id="ARBA00022777"/>
    </source>
</evidence>
<dbReference type="Gene3D" id="3.30.2160.10">
    <property type="entry name" value="Hect, E3 ligase catalytic domain"/>
    <property type="match status" value="1"/>
</dbReference>
<sequence length="776" mass="89312">MKSLKSPFCVKFEEAFSFENRLLIVMEYCENDTLSTYITHEHLGLIKFSEEEKWKILGQVVLAINDMHTLGILHRDLNPGNIFMAKKDEVKVGDFGNSYVTTVNHTHTYSNIGQLTHKPSDMWAFGVIAYQFLFGHLPFSSTSAFEMLTKLNSADYIPLPHHASSLSCRILPLLLEKNPEKRMTALQFLEDPEIRAIVTGQVAPSVRTSLSVSSSNVYSQPSASQSITQTRHNITVSLLNALDARNTEQILKARQDKHMELDVTEFSFEIPGGDVSDGDEEMMWADLDDGETEDVTSVVSVLFPIDPDDFLNSSVRTFLHLRDTNPGNLSCLPLDVQYATFPEHDFETDRILRKLNENPPNLSEQELSMRRQLLRQELEKLEKRKYLREEHIIPECRTHPGERTRKWFQQITAILFSPSLGLFETDTNTADRYNIAFDDDSLTTERSDLFTFAGFLLFKAINSRIVLGIHLNNFIWRMLCSMRINQQDIFYIDSGLSHLVFKLQNEDLDTIPHNFTLRVIPEKEMDSEDPNVIAVETDLLQNPIQDAENGTIDQFGTTRILLKEEGDKIRLNKANFPEFIDLICEYLRKTRRYAVVKKMARSFTSFFPPDLVLLLHPENLDNLIKGHAVNVAQWKEQTHYDPPASSSHPTIQLFWDFLNNVSSYRAGLVFRMITGCAYGPQHLDELKPTFLGDIRYNESGTSIIWRTGLWIELIPEVDDDGIVNKPVGDMSRCRLLLPMYRTKEDLEVNMRQALKKEEEEQRVWLMEQEKNVIRSK</sequence>
<comment type="caution">
    <text evidence="7">Lacks conserved residue(s) required for the propagation of feature annotation.</text>
</comment>
<organism evidence="10 11">
    <name type="scientific">Blattamonas nauphoetae</name>
    <dbReference type="NCBI Taxonomy" id="2049346"/>
    <lineage>
        <taxon>Eukaryota</taxon>
        <taxon>Metamonada</taxon>
        <taxon>Preaxostyla</taxon>
        <taxon>Oxymonadida</taxon>
        <taxon>Blattamonas</taxon>
    </lineage>
</organism>
<dbReference type="InterPro" id="IPR050660">
    <property type="entry name" value="NEK_Ser/Thr_kinase"/>
</dbReference>
<dbReference type="SUPFAM" id="SSF56204">
    <property type="entry name" value="Hect, E3 ligase catalytic domain"/>
    <property type="match status" value="1"/>
</dbReference>
<feature type="domain" description="HECT" evidence="9">
    <location>
        <begin position="377"/>
        <end position="766"/>
    </location>
</feature>
<evidence type="ECO:0000313" key="10">
    <source>
        <dbReference type="EMBL" id="KAK2943303.1"/>
    </source>
</evidence>
<dbReference type="Proteomes" id="UP001281761">
    <property type="component" value="Unassembled WGS sequence"/>
</dbReference>
<keyword evidence="11" id="KW-1185">Reference proteome</keyword>
<evidence type="ECO:0000256" key="2">
    <source>
        <dbReference type="ARBA" id="ARBA00022679"/>
    </source>
</evidence>
<evidence type="ECO:0000313" key="11">
    <source>
        <dbReference type="Proteomes" id="UP001281761"/>
    </source>
</evidence>
<keyword evidence="3" id="KW-0547">Nucleotide-binding</keyword>
<dbReference type="PROSITE" id="PS50011">
    <property type="entry name" value="PROTEIN_KINASE_DOM"/>
    <property type="match status" value="1"/>
</dbReference>
<proteinExistence type="predicted"/>
<dbReference type="Gene3D" id="3.30.2410.10">
    <property type="entry name" value="Hect, E3 ligase catalytic domain"/>
    <property type="match status" value="1"/>
</dbReference>
<dbReference type="Gene3D" id="3.90.1750.10">
    <property type="entry name" value="Hect, E3 ligase catalytic domains"/>
    <property type="match status" value="1"/>
</dbReference>
<evidence type="ECO:0000256" key="5">
    <source>
        <dbReference type="ARBA" id="ARBA00022786"/>
    </source>
</evidence>
<dbReference type="PANTHER" id="PTHR43671">
    <property type="entry name" value="SERINE/THREONINE-PROTEIN KINASE NEK"/>
    <property type="match status" value="1"/>
</dbReference>
<comment type="caution">
    <text evidence="10">The sequence shown here is derived from an EMBL/GenBank/DDBJ whole genome shotgun (WGS) entry which is preliminary data.</text>
</comment>
<dbReference type="Pfam" id="PF00069">
    <property type="entry name" value="Pkinase"/>
    <property type="match status" value="1"/>
</dbReference>
<keyword evidence="6" id="KW-0067">ATP-binding</keyword>
<evidence type="ECO:0000256" key="3">
    <source>
        <dbReference type="ARBA" id="ARBA00022741"/>
    </source>
</evidence>
<name>A0ABQ9WVD6_9EUKA</name>
<dbReference type="PROSITE" id="PS50237">
    <property type="entry name" value="HECT"/>
    <property type="match status" value="1"/>
</dbReference>
<dbReference type="Pfam" id="PF00632">
    <property type="entry name" value="HECT"/>
    <property type="match status" value="1"/>
</dbReference>
<dbReference type="InterPro" id="IPR000719">
    <property type="entry name" value="Prot_kinase_dom"/>
</dbReference>